<dbReference type="Pfam" id="PF00171">
    <property type="entry name" value="Aldedh"/>
    <property type="match status" value="1"/>
</dbReference>
<accession>A0A5C8UPB1</accession>
<sequence length="585" mass="61838">MPEVTPRAEATPSGAESDDRIHGELDTAIAELAVGEFRWAKTGLAERIAWLDEVSKAVTKEAEHWVRVAGQVKGLDPASSLMGEEWISGPYVILTSLTTLRHSLAAIARGESPIAERTLGSAPGGRVTVPVLPSSPYEALLLHGFTGEVWMKPGISAETVRASAGLGALDPTSTGGVGLVLGAGNITSIPPLDVLYELIAHNRVALLKLNPVMDAMLPVYTAAFAPLIRAGVLRIVTGGGEVGGYLAHHPGISHVHITGSAATHDLIVWGAGEEGRTRKSSGVPLLAKPITSELGGVAPIIVLPGKWTARDLRFQAEHIATQRLHNGGYNCIAGQIVVLSSGWAQRSAFLEQLRIALATAPPRTPWYPGSDSRVARASADYPDAERLGPAESPRLLVDVHSDADASALQTTEYFSPVLGVIELPGSGQSFLDAAVETVNRDFVGTLGANIIGMPSTISSLGRGFDEALARLEYGTIAINAWTGVGFLTAAAPWGAFPGHTLDNVQSGIEVVHNAFLLADTERTIIRGPFRPFPRSVLHGEFALFPKPPWFVSARSAKATGKRLFEFAAHPSWAKMPGVFAAAFRA</sequence>
<organism evidence="4 5">
    <name type="scientific">Lacisediminihabitans profunda</name>
    <dbReference type="NCBI Taxonomy" id="2594790"/>
    <lineage>
        <taxon>Bacteria</taxon>
        <taxon>Bacillati</taxon>
        <taxon>Actinomycetota</taxon>
        <taxon>Actinomycetes</taxon>
        <taxon>Micrococcales</taxon>
        <taxon>Microbacteriaceae</taxon>
        <taxon>Lacisediminihabitans</taxon>
    </lineage>
</organism>
<name>A0A5C8UPB1_9MICO</name>
<dbReference type="Gene3D" id="3.40.605.10">
    <property type="entry name" value="Aldehyde Dehydrogenase, Chain A, domain 1"/>
    <property type="match status" value="1"/>
</dbReference>
<dbReference type="SUPFAM" id="SSF53720">
    <property type="entry name" value="ALDH-like"/>
    <property type="match status" value="1"/>
</dbReference>
<reference evidence="4 5" key="1">
    <citation type="submission" date="2019-08" db="EMBL/GenBank/DDBJ databases">
        <title>Bacterial whole genome sequence for Glaciihabitans sp. CHu50b-6-2.</title>
        <authorList>
            <person name="Jin L."/>
        </authorList>
    </citation>
    <scope>NUCLEOTIDE SEQUENCE [LARGE SCALE GENOMIC DNA]</scope>
    <source>
        <strain evidence="4 5">CHu50b-6-2</strain>
    </source>
</reference>
<dbReference type="Proteomes" id="UP000321379">
    <property type="component" value="Unassembled WGS sequence"/>
</dbReference>
<dbReference type="InterPro" id="IPR016161">
    <property type="entry name" value="Ald_DH/histidinol_DH"/>
</dbReference>
<evidence type="ECO:0000313" key="4">
    <source>
        <dbReference type="EMBL" id="TXN30108.1"/>
    </source>
</evidence>
<keyword evidence="1" id="KW-0560">Oxidoreductase</keyword>
<evidence type="ECO:0000256" key="1">
    <source>
        <dbReference type="ARBA" id="ARBA00023002"/>
    </source>
</evidence>
<dbReference type="InterPro" id="IPR016163">
    <property type="entry name" value="Ald_DH_C"/>
</dbReference>
<dbReference type="RefSeq" id="WP_147784152.1">
    <property type="nucleotide sequence ID" value="NZ_VRMG01000008.1"/>
</dbReference>
<feature type="region of interest" description="Disordered" evidence="2">
    <location>
        <begin position="1"/>
        <end position="20"/>
    </location>
</feature>
<comment type="caution">
    <text evidence="4">The sequence shown here is derived from an EMBL/GenBank/DDBJ whole genome shotgun (WGS) entry which is preliminary data.</text>
</comment>
<dbReference type="GO" id="GO:0016620">
    <property type="term" value="F:oxidoreductase activity, acting on the aldehyde or oxo group of donors, NAD or NADP as acceptor"/>
    <property type="evidence" value="ECO:0007669"/>
    <property type="project" value="InterPro"/>
</dbReference>
<keyword evidence="5" id="KW-1185">Reference proteome</keyword>
<dbReference type="Gene3D" id="3.40.309.10">
    <property type="entry name" value="Aldehyde Dehydrogenase, Chain A, domain 2"/>
    <property type="match status" value="1"/>
</dbReference>
<dbReference type="AlphaFoldDB" id="A0A5C8UPB1"/>
<feature type="domain" description="Aldehyde dehydrogenase" evidence="3">
    <location>
        <begin position="230"/>
        <end position="359"/>
    </location>
</feature>
<evidence type="ECO:0000313" key="5">
    <source>
        <dbReference type="Proteomes" id="UP000321379"/>
    </source>
</evidence>
<dbReference type="EMBL" id="VRMG01000008">
    <property type="protein sequence ID" value="TXN30108.1"/>
    <property type="molecule type" value="Genomic_DNA"/>
</dbReference>
<proteinExistence type="predicted"/>
<evidence type="ECO:0000256" key="2">
    <source>
        <dbReference type="SAM" id="MobiDB-lite"/>
    </source>
</evidence>
<dbReference type="InterPro" id="IPR015590">
    <property type="entry name" value="Aldehyde_DH_dom"/>
</dbReference>
<gene>
    <name evidence="4" type="ORF">FVP33_12360</name>
</gene>
<protein>
    <submittedName>
        <fullName evidence="4">Aldehyde dehydrogenase</fullName>
    </submittedName>
</protein>
<dbReference type="InterPro" id="IPR016162">
    <property type="entry name" value="Ald_DH_N"/>
</dbReference>
<evidence type="ECO:0000259" key="3">
    <source>
        <dbReference type="Pfam" id="PF00171"/>
    </source>
</evidence>